<dbReference type="PANTHER" id="PTHR43343:SF3">
    <property type="entry name" value="PROTEASE DO-LIKE 8, CHLOROPLASTIC"/>
    <property type="match status" value="1"/>
</dbReference>
<sequence>MFRKINQRRFRLSALGVANFTLFVFLMGVAFSPFAGTCTGGGSVAEAGTDNPLLKSDAVQHVLKFQEAIREIYKEVNPAVIRIETEQTVEINHPFFNDPMFRRFFQVPEGQQKQKRAGLGSGFIISSDGFAVTNHHVVQKVDKITVKLTNGKEYTAKLIGSDPNSDIALIKIDGAKGLKTAHLGDSDKIEVGDISLAIGNPFGLQSTLTTGIISSKGQDVNSADGVSRIQTDASINPGNSGGPLLNVRGEVIGINQMIYSQSGGSVGIGFAIPINHAKHVIEKLKAGKKIRQGYIGVSVDPEQTDEKLNLLGVKGKTGLIVAQVVIGSPAFKAGIVANDFITHIDGKPAEKFSVLKSAVLQKGVGANIEVKLIRQGKEVTVSVKVAEAPQQQQ</sequence>
<dbReference type="MEROPS" id="S01.480"/>
<feature type="domain" description="PDZ" evidence="4">
    <location>
        <begin position="289"/>
        <end position="376"/>
    </location>
</feature>
<dbReference type="KEGG" id="tpx:Turpa_1605"/>
<dbReference type="OrthoDB" id="9758917at2"/>
<gene>
    <name evidence="5" type="ordered locus">Turpa_1605</name>
</gene>
<keyword evidence="1" id="KW-0645">Protease</keyword>
<name>I4B4P6_TURPD</name>
<dbReference type="RefSeq" id="WP_014802764.1">
    <property type="nucleotide sequence ID" value="NC_018020.1"/>
</dbReference>
<evidence type="ECO:0000313" key="6">
    <source>
        <dbReference type="Proteomes" id="UP000006048"/>
    </source>
</evidence>
<evidence type="ECO:0000256" key="1">
    <source>
        <dbReference type="ARBA" id="ARBA00022670"/>
    </source>
</evidence>
<keyword evidence="2" id="KW-0378">Hydrolase</keyword>
<dbReference type="InterPro" id="IPR009003">
    <property type="entry name" value="Peptidase_S1_PA"/>
</dbReference>
<dbReference type="InterPro" id="IPR001478">
    <property type="entry name" value="PDZ"/>
</dbReference>
<dbReference type="STRING" id="869212.Turpa_1605"/>
<protein>
    <submittedName>
        <fullName evidence="5">Peptidase S1 and S6 chymotrypsin/Hap</fullName>
    </submittedName>
</protein>
<proteinExistence type="predicted"/>
<dbReference type="SUPFAM" id="SSF50156">
    <property type="entry name" value="PDZ domain-like"/>
    <property type="match status" value="1"/>
</dbReference>
<evidence type="ECO:0000256" key="3">
    <source>
        <dbReference type="SAM" id="Phobius"/>
    </source>
</evidence>
<dbReference type="Gene3D" id="2.30.42.10">
    <property type="match status" value="1"/>
</dbReference>
<dbReference type="CDD" id="cd06779">
    <property type="entry name" value="cpPDZ_Deg_HtrA-like"/>
    <property type="match status" value="1"/>
</dbReference>
<dbReference type="HOGENOM" id="CLU_020120_1_2_12"/>
<dbReference type="GO" id="GO:0006508">
    <property type="term" value="P:proteolysis"/>
    <property type="evidence" value="ECO:0007669"/>
    <property type="project" value="UniProtKB-KW"/>
</dbReference>
<evidence type="ECO:0000256" key="2">
    <source>
        <dbReference type="ARBA" id="ARBA00022801"/>
    </source>
</evidence>
<dbReference type="PANTHER" id="PTHR43343">
    <property type="entry name" value="PEPTIDASE S12"/>
    <property type="match status" value="1"/>
</dbReference>
<dbReference type="InterPro" id="IPR051201">
    <property type="entry name" value="Chloro_Bact_Ser_Proteases"/>
</dbReference>
<dbReference type="EMBL" id="CP002959">
    <property type="protein sequence ID" value="AFM12253.1"/>
    <property type="molecule type" value="Genomic_DNA"/>
</dbReference>
<dbReference type="Gene3D" id="2.40.10.120">
    <property type="match status" value="1"/>
</dbReference>
<dbReference type="PATRIC" id="fig|869212.3.peg.1601"/>
<dbReference type="Pfam" id="PF13180">
    <property type="entry name" value="PDZ_2"/>
    <property type="match status" value="1"/>
</dbReference>
<dbReference type="AlphaFoldDB" id="I4B4P6"/>
<keyword evidence="6" id="KW-1185">Reference proteome</keyword>
<dbReference type="PROSITE" id="PS50106">
    <property type="entry name" value="PDZ"/>
    <property type="match status" value="1"/>
</dbReference>
<dbReference type="SUPFAM" id="SSF50494">
    <property type="entry name" value="Trypsin-like serine proteases"/>
    <property type="match status" value="1"/>
</dbReference>
<keyword evidence="3" id="KW-0472">Membrane</keyword>
<dbReference type="SMART" id="SM00228">
    <property type="entry name" value="PDZ"/>
    <property type="match status" value="1"/>
</dbReference>
<evidence type="ECO:0000313" key="5">
    <source>
        <dbReference type="EMBL" id="AFM12253.1"/>
    </source>
</evidence>
<accession>I4B4P6</accession>
<feature type="transmembrane region" description="Helical" evidence="3">
    <location>
        <begin position="12"/>
        <end position="31"/>
    </location>
</feature>
<dbReference type="InterPro" id="IPR036034">
    <property type="entry name" value="PDZ_sf"/>
</dbReference>
<evidence type="ECO:0000259" key="4">
    <source>
        <dbReference type="PROSITE" id="PS50106"/>
    </source>
</evidence>
<reference evidence="5 6" key="1">
    <citation type="submission" date="2012-06" db="EMBL/GenBank/DDBJ databases">
        <title>The complete chromosome of genome of Turneriella parva DSM 21527.</title>
        <authorList>
            <consortium name="US DOE Joint Genome Institute (JGI-PGF)"/>
            <person name="Lucas S."/>
            <person name="Han J."/>
            <person name="Lapidus A."/>
            <person name="Bruce D."/>
            <person name="Goodwin L."/>
            <person name="Pitluck S."/>
            <person name="Peters L."/>
            <person name="Kyrpides N."/>
            <person name="Mavromatis K."/>
            <person name="Ivanova N."/>
            <person name="Mikhailova N."/>
            <person name="Chertkov O."/>
            <person name="Detter J.C."/>
            <person name="Tapia R."/>
            <person name="Han C."/>
            <person name="Land M."/>
            <person name="Hauser L."/>
            <person name="Markowitz V."/>
            <person name="Cheng J.-F."/>
            <person name="Hugenholtz P."/>
            <person name="Woyke T."/>
            <person name="Wu D."/>
            <person name="Gronow S."/>
            <person name="Wellnitz S."/>
            <person name="Brambilla E."/>
            <person name="Klenk H.-P."/>
            <person name="Eisen J.A."/>
        </authorList>
    </citation>
    <scope>NUCLEOTIDE SEQUENCE [LARGE SCALE GENOMIC DNA]</scope>
    <source>
        <strain evidence="6">ATCC BAA-1111 / DSM 21527 / NCTC 11395 / H</strain>
    </source>
</reference>
<organism evidence="5 6">
    <name type="scientific">Turneriella parva (strain ATCC BAA-1111 / DSM 21527 / NCTC 11395 / H)</name>
    <name type="common">Leptospira parva</name>
    <dbReference type="NCBI Taxonomy" id="869212"/>
    <lineage>
        <taxon>Bacteria</taxon>
        <taxon>Pseudomonadati</taxon>
        <taxon>Spirochaetota</taxon>
        <taxon>Spirochaetia</taxon>
        <taxon>Leptospirales</taxon>
        <taxon>Leptospiraceae</taxon>
        <taxon>Turneriella</taxon>
    </lineage>
</organism>
<dbReference type="Pfam" id="PF13365">
    <property type="entry name" value="Trypsin_2"/>
    <property type="match status" value="1"/>
</dbReference>
<dbReference type="Proteomes" id="UP000006048">
    <property type="component" value="Chromosome"/>
</dbReference>
<keyword evidence="3" id="KW-0812">Transmembrane</keyword>
<dbReference type="PRINTS" id="PR00834">
    <property type="entry name" value="PROTEASES2C"/>
</dbReference>
<dbReference type="InterPro" id="IPR001940">
    <property type="entry name" value="Peptidase_S1C"/>
</dbReference>
<dbReference type="GO" id="GO:0004252">
    <property type="term" value="F:serine-type endopeptidase activity"/>
    <property type="evidence" value="ECO:0007669"/>
    <property type="project" value="InterPro"/>
</dbReference>
<keyword evidence="3" id="KW-1133">Transmembrane helix</keyword>